<dbReference type="InterPro" id="IPR023214">
    <property type="entry name" value="HAD_sf"/>
</dbReference>
<evidence type="ECO:0000256" key="1">
    <source>
        <dbReference type="SAM" id="Phobius"/>
    </source>
</evidence>
<keyword evidence="1" id="KW-0472">Membrane</keyword>
<evidence type="ECO:0000313" key="2">
    <source>
        <dbReference type="EMBL" id="KAK8888736.1"/>
    </source>
</evidence>
<evidence type="ECO:0008006" key="4">
    <source>
        <dbReference type="Google" id="ProtNLM"/>
    </source>
</evidence>
<name>A0ABR2KD00_9EUKA</name>
<dbReference type="SUPFAM" id="SSF56784">
    <property type="entry name" value="HAD-like"/>
    <property type="match status" value="1"/>
</dbReference>
<protein>
    <recommendedName>
        <fullName evidence="4">Haloacid dehalogenase-like hydrolase</fullName>
    </recommendedName>
</protein>
<proteinExistence type="predicted"/>
<comment type="caution">
    <text evidence="2">The sequence shown here is derived from an EMBL/GenBank/DDBJ whole genome shotgun (WGS) entry which is preliminary data.</text>
</comment>
<accession>A0ABR2KD00</accession>
<dbReference type="Pfam" id="PF12710">
    <property type="entry name" value="HAD"/>
    <property type="match status" value="1"/>
</dbReference>
<sequence length="200" mass="23745">MEKEKEEVDIYDFDKTLVPFDSGILFCLYCLIHYPWIIILLPFILVPAILLLLRIINLTTFKKFCFIFVPFIPLQKAVKNFWDKYEKDVHKWFFNRKRTCVVISASPDFLLNEISQRIHIDHLICTRHNKKTGCIIGENCFYDEKVKRFREEFGNTKVIDVYSDSLKHDQPIFSLATGQCFHIVKSKLCPFEYKQVYGSK</sequence>
<keyword evidence="1" id="KW-0812">Transmembrane</keyword>
<keyword evidence="1" id="KW-1133">Transmembrane helix</keyword>
<dbReference type="Proteomes" id="UP001470230">
    <property type="component" value="Unassembled WGS sequence"/>
</dbReference>
<evidence type="ECO:0000313" key="3">
    <source>
        <dbReference type="Proteomes" id="UP001470230"/>
    </source>
</evidence>
<reference evidence="2 3" key="1">
    <citation type="submission" date="2024-04" db="EMBL/GenBank/DDBJ databases">
        <title>Tritrichomonas musculus Genome.</title>
        <authorList>
            <person name="Alves-Ferreira E."/>
            <person name="Grigg M."/>
            <person name="Lorenzi H."/>
            <person name="Galac M."/>
        </authorList>
    </citation>
    <scope>NUCLEOTIDE SEQUENCE [LARGE SCALE GENOMIC DNA]</scope>
    <source>
        <strain evidence="2 3">EAF2021</strain>
    </source>
</reference>
<organism evidence="2 3">
    <name type="scientific">Tritrichomonas musculus</name>
    <dbReference type="NCBI Taxonomy" id="1915356"/>
    <lineage>
        <taxon>Eukaryota</taxon>
        <taxon>Metamonada</taxon>
        <taxon>Parabasalia</taxon>
        <taxon>Tritrichomonadida</taxon>
        <taxon>Tritrichomonadidae</taxon>
        <taxon>Tritrichomonas</taxon>
    </lineage>
</organism>
<dbReference type="Gene3D" id="3.40.50.1000">
    <property type="entry name" value="HAD superfamily/HAD-like"/>
    <property type="match status" value="1"/>
</dbReference>
<gene>
    <name evidence="2" type="ORF">M9Y10_033470</name>
</gene>
<feature type="transmembrane region" description="Helical" evidence="1">
    <location>
        <begin position="23"/>
        <end position="53"/>
    </location>
</feature>
<dbReference type="InterPro" id="IPR036412">
    <property type="entry name" value="HAD-like_sf"/>
</dbReference>
<dbReference type="EMBL" id="JAPFFF010000005">
    <property type="protein sequence ID" value="KAK8888736.1"/>
    <property type="molecule type" value="Genomic_DNA"/>
</dbReference>
<keyword evidence="3" id="KW-1185">Reference proteome</keyword>